<evidence type="ECO:0000256" key="1">
    <source>
        <dbReference type="SAM" id="SignalP"/>
    </source>
</evidence>
<dbReference type="PANTHER" id="PTHR39603">
    <property type="entry name" value="CYANOVIRIN-N DOMAIN-CONTAINING PROTEIN"/>
    <property type="match status" value="1"/>
</dbReference>
<dbReference type="Proteomes" id="UP000813461">
    <property type="component" value="Unassembled WGS sequence"/>
</dbReference>
<accession>A0A8K0RC18</accession>
<feature type="signal peptide" evidence="1">
    <location>
        <begin position="1"/>
        <end position="20"/>
    </location>
</feature>
<dbReference type="AlphaFoldDB" id="A0A8K0RC18"/>
<protein>
    <submittedName>
        <fullName evidence="2">Uncharacterized protein</fullName>
    </submittedName>
</protein>
<keyword evidence="3" id="KW-1185">Reference proteome</keyword>
<proteinExistence type="predicted"/>
<organism evidence="2 3">
    <name type="scientific">Paraphoma chrysanthemicola</name>
    <dbReference type="NCBI Taxonomy" id="798071"/>
    <lineage>
        <taxon>Eukaryota</taxon>
        <taxon>Fungi</taxon>
        <taxon>Dikarya</taxon>
        <taxon>Ascomycota</taxon>
        <taxon>Pezizomycotina</taxon>
        <taxon>Dothideomycetes</taxon>
        <taxon>Pleosporomycetidae</taxon>
        <taxon>Pleosporales</taxon>
        <taxon>Pleosporineae</taxon>
        <taxon>Phaeosphaeriaceae</taxon>
        <taxon>Paraphoma</taxon>
    </lineage>
</organism>
<comment type="caution">
    <text evidence="2">The sequence shown here is derived from an EMBL/GenBank/DDBJ whole genome shotgun (WGS) entry which is preliminary data.</text>
</comment>
<dbReference type="OrthoDB" id="2112446at2759"/>
<dbReference type="PANTHER" id="PTHR39603:SF1">
    <property type="entry name" value="CYANOVIRIN-N DOMAIN-CONTAINING PROTEIN"/>
    <property type="match status" value="1"/>
</dbReference>
<reference evidence="2" key="1">
    <citation type="journal article" date="2021" name="Nat. Commun.">
        <title>Genetic determinants of endophytism in the Arabidopsis root mycobiome.</title>
        <authorList>
            <person name="Mesny F."/>
            <person name="Miyauchi S."/>
            <person name="Thiergart T."/>
            <person name="Pickel B."/>
            <person name="Atanasova L."/>
            <person name="Karlsson M."/>
            <person name="Huettel B."/>
            <person name="Barry K.W."/>
            <person name="Haridas S."/>
            <person name="Chen C."/>
            <person name="Bauer D."/>
            <person name="Andreopoulos W."/>
            <person name="Pangilinan J."/>
            <person name="LaButti K."/>
            <person name="Riley R."/>
            <person name="Lipzen A."/>
            <person name="Clum A."/>
            <person name="Drula E."/>
            <person name="Henrissat B."/>
            <person name="Kohler A."/>
            <person name="Grigoriev I.V."/>
            <person name="Martin F.M."/>
            <person name="Hacquard S."/>
        </authorList>
    </citation>
    <scope>NUCLEOTIDE SEQUENCE</scope>
    <source>
        <strain evidence="2">MPI-SDFR-AT-0120</strain>
    </source>
</reference>
<evidence type="ECO:0000313" key="3">
    <source>
        <dbReference type="Proteomes" id="UP000813461"/>
    </source>
</evidence>
<sequence>MVKVIPYVASLLALGHAVAAAKAVDSFSEWVDGILENPDGDNMTPEEVVNAFKTGQFSPPTAKFGRSLVEKRATCYENPDIDCLITDAVACINTVARKTNCRGMYTQCKIGTALLTTDGRTESSCKNVARGGGLILDRCVVQGSNRVQGSQYIGGNDRELVRMRRAGS</sequence>
<keyword evidence="1" id="KW-0732">Signal</keyword>
<feature type="chain" id="PRO_5035480824" evidence="1">
    <location>
        <begin position="21"/>
        <end position="168"/>
    </location>
</feature>
<evidence type="ECO:0000313" key="2">
    <source>
        <dbReference type="EMBL" id="KAH7089728.1"/>
    </source>
</evidence>
<gene>
    <name evidence="2" type="ORF">FB567DRAFT_590529</name>
</gene>
<name>A0A8K0RC18_9PLEO</name>
<dbReference type="EMBL" id="JAGMVJ010000006">
    <property type="protein sequence ID" value="KAH7089728.1"/>
    <property type="molecule type" value="Genomic_DNA"/>
</dbReference>